<dbReference type="Gene3D" id="3.10.129.10">
    <property type="entry name" value="Hotdog Thioesterase"/>
    <property type="match status" value="1"/>
</dbReference>
<dbReference type="EMBL" id="JACRYT010000003">
    <property type="protein sequence ID" value="MBC6679184.1"/>
    <property type="molecule type" value="Genomic_DNA"/>
</dbReference>
<name>A0A923SRD1_9FIRM</name>
<dbReference type="InterPro" id="IPR040170">
    <property type="entry name" value="Cytosol_ACT"/>
</dbReference>
<gene>
    <name evidence="5" type="ORF">H9L42_05010</name>
</gene>
<dbReference type="CDD" id="cd03442">
    <property type="entry name" value="BFIT_BACH"/>
    <property type="match status" value="1"/>
</dbReference>
<evidence type="ECO:0000313" key="5">
    <source>
        <dbReference type="EMBL" id="MBC6679184.1"/>
    </source>
</evidence>
<evidence type="ECO:0000256" key="1">
    <source>
        <dbReference type="ARBA" id="ARBA00010458"/>
    </source>
</evidence>
<dbReference type="GO" id="GO:0052816">
    <property type="term" value="F:long-chain fatty acyl-CoA hydrolase activity"/>
    <property type="evidence" value="ECO:0007669"/>
    <property type="project" value="TreeGrafter"/>
</dbReference>
<protein>
    <submittedName>
        <fullName evidence="5">Acyl-CoA thioesterase</fullName>
    </submittedName>
</protein>
<evidence type="ECO:0000313" key="6">
    <source>
        <dbReference type="Proteomes" id="UP000602647"/>
    </source>
</evidence>
<reference evidence="5" key="1">
    <citation type="submission" date="2020-08" db="EMBL/GenBank/DDBJ databases">
        <title>Genome public.</title>
        <authorList>
            <person name="Liu C."/>
            <person name="Sun Q."/>
        </authorList>
    </citation>
    <scope>NUCLEOTIDE SEQUENCE</scope>
    <source>
        <strain evidence="5">BX12</strain>
    </source>
</reference>
<comment type="similarity">
    <text evidence="1">Belongs to the acyl coenzyme A hydrolase family.</text>
</comment>
<dbReference type="GO" id="GO:0005737">
    <property type="term" value="C:cytoplasm"/>
    <property type="evidence" value="ECO:0007669"/>
    <property type="project" value="TreeGrafter"/>
</dbReference>
<evidence type="ECO:0000259" key="4">
    <source>
        <dbReference type="PROSITE" id="PS51770"/>
    </source>
</evidence>
<proteinExistence type="inferred from homology"/>
<keyword evidence="6" id="KW-1185">Reference proteome</keyword>
<dbReference type="Pfam" id="PF03061">
    <property type="entry name" value="4HBT"/>
    <property type="match status" value="1"/>
</dbReference>
<dbReference type="GO" id="GO:0006637">
    <property type="term" value="P:acyl-CoA metabolic process"/>
    <property type="evidence" value="ECO:0007669"/>
    <property type="project" value="TreeGrafter"/>
</dbReference>
<sequence>MNIRNQIVLSQVMLPNQANVAGNVHGGEIMKLMDSAAGAVAIRYAKENCVTARVDELEFHLPIFVGALVTCTASIVYVGRTSMEVLVNVEAEDLVSHSGPQKALSAYFTMVCMGKNGRPQSVPEYTPETDDEKRLFEEVEKKRALRNN</sequence>
<dbReference type="Proteomes" id="UP000602647">
    <property type="component" value="Unassembled WGS sequence"/>
</dbReference>
<keyword evidence="2 3" id="KW-0378">Hydrolase</keyword>
<accession>A0A923SRD1</accession>
<dbReference type="PANTHER" id="PTHR11049">
    <property type="entry name" value="ACYL COENZYME A THIOESTER HYDROLASE"/>
    <property type="match status" value="1"/>
</dbReference>
<dbReference type="InterPro" id="IPR029069">
    <property type="entry name" value="HotDog_dom_sf"/>
</dbReference>
<dbReference type="PROSITE" id="PS51770">
    <property type="entry name" value="HOTDOG_ACOT"/>
    <property type="match status" value="1"/>
</dbReference>
<dbReference type="InterPro" id="IPR033120">
    <property type="entry name" value="HOTDOG_ACOT"/>
</dbReference>
<evidence type="ECO:0000256" key="2">
    <source>
        <dbReference type="ARBA" id="ARBA00022801"/>
    </source>
</evidence>
<dbReference type="SUPFAM" id="SSF54637">
    <property type="entry name" value="Thioesterase/thiol ester dehydrase-isomerase"/>
    <property type="match status" value="1"/>
</dbReference>
<dbReference type="AlphaFoldDB" id="A0A923SRD1"/>
<dbReference type="InterPro" id="IPR006683">
    <property type="entry name" value="Thioestr_dom"/>
</dbReference>
<organism evidence="5 6">
    <name type="scientific">Zhenpiania hominis</name>
    <dbReference type="NCBI Taxonomy" id="2763644"/>
    <lineage>
        <taxon>Bacteria</taxon>
        <taxon>Bacillati</taxon>
        <taxon>Bacillota</taxon>
        <taxon>Clostridia</taxon>
        <taxon>Peptostreptococcales</taxon>
        <taxon>Anaerovoracaceae</taxon>
        <taxon>Zhenpiania</taxon>
    </lineage>
</organism>
<comment type="caution">
    <text evidence="5">The sequence shown here is derived from an EMBL/GenBank/DDBJ whole genome shotgun (WGS) entry which is preliminary data.</text>
</comment>
<dbReference type="RefSeq" id="WP_187302287.1">
    <property type="nucleotide sequence ID" value="NZ_CBCTON010000008.1"/>
</dbReference>
<evidence type="ECO:0000256" key="3">
    <source>
        <dbReference type="PROSITE-ProRule" id="PRU01106"/>
    </source>
</evidence>
<feature type="domain" description="HotDog ACOT-type" evidence="4">
    <location>
        <begin position="3"/>
        <end position="116"/>
    </location>
</feature>